<evidence type="ECO:0000256" key="8">
    <source>
        <dbReference type="ARBA" id="ARBA00022741"/>
    </source>
</evidence>
<dbReference type="InterPro" id="IPR033709">
    <property type="entry name" value="Anticodon_Ile_ABEc"/>
</dbReference>
<dbReference type="PROSITE" id="PS00178">
    <property type="entry name" value="AA_TRNA_LIGASE_I"/>
    <property type="match status" value="1"/>
</dbReference>
<dbReference type="InterPro" id="IPR002300">
    <property type="entry name" value="aa-tRNA-synth_Ia"/>
</dbReference>
<evidence type="ECO:0000313" key="18">
    <source>
        <dbReference type="EMBL" id="OKL50138.1"/>
    </source>
</evidence>
<dbReference type="FunFam" id="3.40.50.620:FF:000075">
    <property type="entry name" value="Isoleucine--tRNA ligase"/>
    <property type="match status" value="1"/>
</dbReference>
<dbReference type="InterPro" id="IPR001412">
    <property type="entry name" value="aa-tRNA-synth_I_CS"/>
</dbReference>
<dbReference type="AlphaFoldDB" id="A0A1Q5PR84"/>
<dbReference type="GO" id="GO:0000049">
    <property type="term" value="F:tRNA binding"/>
    <property type="evidence" value="ECO:0007669"/>
    <property type="project" value="InterPro"/>
</dbReference>
<evidence type="ECO:0000256" key="5">
    <source>
        <dbReference type="ARBA" id="ARBA00022490"/>
    </source>
</evidence>
<evidence type="ECO:0000256" key="15">
    <source>
        <dbReference type="HAMAP-Rule" id="MF_02003"/>
    </source>
</evidence>
<evidence type="ECO:0000256" key="3">
    <source>
        <dbReference type="ARBA" id="ARBA00007078"/>
    </source>
</evidence>
<dbReference type="InterPro" id="IPR014729">
    <property type="entry name" value="Rossmann-like_a/b/a_fold"/>
</dbReference>
<dbReference type="STRING" id="156892.BM477_01695"/>
<gene>
    <name evidence="15" type="primary">ileS</name>
    <name evidence="18" type="ORF">BM477_01695</name>
</gene>
<dbReference type="GO" id="GO:0006428">
    <property type="term" value="P:isoleucyl-tRNA aminoacylation"/>
    <property type="evidence" value="ECO:0007669"/>
    <property type="project" value="UniProtKB-UniRule"/>
</dbReference>
<dbReference type="GO" id="GO:0002161">
    <property type="term" value="F:aminoacyl-tRNA deacylase activity"/>
    <property type="evidence" value="ECO:0007669"/>
    <property type="project" value="InterPro"/>
</dbReference>
<evidence type="ECO:0000256" key="4">
    <source>
        <dbReference type="ARBA" id="ARBA00011245"/>
    </source>
</evidence>
<dbReference type="NCBIfam" id="TIGR00392">
    <property type="entry name" value="ileS"/>
    <property type="match status" value="1"/>
</dbReference>
<dbReference type="OrthoDB" id="9810365at2"/>
<dbReference type="SUPFAM" id="SSF47323">
    <property type="entry name" value="Anticodon-binding domain of a subclass of class I aminoacyl-tRNA synthetases"/>
    <property type="match status" value="1"/>
</dbReference>
<dbReference type="GO" id="GO:0005524">
    <property type="term" value="F:ATP binding"/>
    <property type="evidence" value="ECO:0007669"/>
    <property type="project" value="UniProtKB-UniRule"/>
</dbReference>
<evidence type="ECO:0000256" key="6">
    <source>
        <dbReference type="ARBA" id="ARBA00022598"/>
    </source>
</evidence>
<dbReference type="InterPro" id="IPR013155">
    <property type="entry name" value="M/V/L/I-tRNA-synth_anticd-bd"/>
</dbReference>
<dbReference type="InterPro" id="IPR002301">
    <property type="entry name" value="Ile-tRNA-ligase"/>
</dbReference>
<evidence type="ECO:0000256" key="2">
    <source>
        <dbReference type="ARBA" id="ARBA00004496"/>
    </source>
</evidence>
<dbReference type="EC" id="6.1.1.5" evidence="15"/>
<dbReference type="GO" id="GO:0004822">
    <property type="term" value="F:isoleucine-tRNA ligase activity"/>
    <property type="evidence" value="ECO:0007669"/>
    <property type="project" value="UniProtKB-UniRule"/>
</dbReference>
<keyword evidence="12 15" id="KW-0030">Aminoacyl-tRNA synthetase</keyword>
<dbReference type="InterPro" id="IPR023586">
    <property type="entry name" value="Ile-tRNA-ligase_type2"/>
</dbReference>
<dbReference type="PRINTS" id="PR00984">
    <property type="entry name" value="TRNASYNTHILE"/>
</dbReference>
<dbReference type="FunFam" id="3.40.50.620:FF:000063">
    <property type="entry name" value="Isoleucine--tRNA ligase"/>
    <property type="match status" value="1"/>
</dbReference>
<evidence type="ECO:0000259" key="17">
    <source>
        <dbReference type="Pfam" id="PF08264"/>
    </source>
</evidence>
<keyword evidence="8 15" id="KW-0547">Nucleotide-binding</keyword>
<accession>A0A1Q5PR84</accession>
<feature type="binding site" evidence="15">
    <location>
        <position position="672"/>
    </location>
    <ligand>
        <name>ATP</name>
        <dbReference type="ChEBI" id="CHEBI:30616"/>
    </ligand>
</feature>
<dbReference type="RefSeq" id="WP_075360962.1">
    <property type="nucleotide sequence ID" value="NZ_MPDM01000002.1"/>
</dbReference>
<evidence type="ECO:0000256" key="1">
    <source>
        <dbReference type="ARBA" id="ARBA00001947"/>
    </source>
</evidence>
<evidence type="ECO:0000256" key="11">
    <source>
        <dbReference type="ARBA" id="ARBA00022917"/>
    </source>
</evidence>
<comment type="catalytic activity">
    <reaction evidence="14 15">
        <text>tRNA(Ile) + L-isoleucine + ATP = L-isoleucyl-tRNA(Ile) + AMP + diphosphate</text>
        <dbReference type="Rhea" id="RHEA:11060"/>
        <dbReference type="Rhea" id="RHEA-COMP:9666"/>
        <dbReference type="Rhea" id="RHEA-COMP:9695"/>
        <dbReference type="ChEBI" id="CHEBI:30616"/>
        <dbReference type="ChEBI" id="CHEBI:33019"/>
        <dbReference type="ChEBI" id="CHEBI:58045"/>
        <dbReference type="ChEBI" id="CHEBI:78442"/>
        <dbReference type="ChEBI" id="CHEBI:78528"/>
        <dbReference type="ChEBI" id="CHEBI:456215"/>
        <dbReference type="EC" id="6.1.1.5"/>
    </reaction>
</comment>
<keyword evidence="11 15" id="KW-0648">Protein biosynthesis</keyword>
<name>A0A1Q5PR84_9ACTO</name>
<keyword evidence="19" id="KW-1185">Reference proteome</keyword>
<comment type="cofactor">
    <cofactor evidence="1 15">
        <name>Zn(2+)</name>
        <dbReference type="ChEBI" id="CHEBI:29105"/>
    </cofactor>
</comment>
<evidence type="ECO:0000256" key="10">
    <source>
        <dbReference type="ARBA" id="ARBA00022840"/>
    </source>
</evidence>
<dbReference type="GO" id="GO:0008270">
    <property type="term" value="F:zinc ion binding"/>
    <property type="evidence" value="ECO:0007669"/>
    <property type="project" value="UniProtKB-UniRule"/>
</dbReference>
<feature type="domain" description="Aminoacyl-tRNA synthetase class Ia" evidence="16">
    <location>
        <begin position="36"/>
        <end position="704"/>
    </location>
</feature>
<dbReference type="HAMAP" id="MF_02003">
    <property type="entry name" value="Ile_tRNA_synth_type2"/>
    <property type="match status" value="1"/>
</dbReference>
<organism evidence="18 19">
    <name type="scientific">Boudabousia marimammalium</name>
    <dbReference type="NCBI Taxonomy" id="156892"/>
    <lineage>
        <taxon>Bacteria</taxon>
        <taxon>Bacillati</taxon>
        <taxon>Actinomycetota</taxon>
        <taxon>Actinomycetes</taxon>
        <taxon>Actinomycetales</taxon>
        <taxon>Actinomycetaceae</taxon>
        <taxon>Boudabousia</taxon>
    </lineage>
</organism>
<feature type="domain" description="Methionyl/Valyl/Leucyl/Isoleucyl-tRNA synthetase anticodon-binding" evidence="17">
    <location>
        <begin position="765"/>
        <end position="905"/>
    </location>
</feature>
<protein>
    <recommendedName>
        <fullName evidence="15">Isoleucine--tRNA ligase</fullName>
        <ecNumber evidence="15">6.1.1.5</ecNumber>
    </recommendedName>
    <alternativeName>
        <fullName evidence="15">Isoleucyl-tRNA synthetase</fullName>
        <shortName evidence="15">IleRS</shortName>
    </alternativeName>
</protein>
<feature type="short sequence motif" description="'HIGH' region" evidence="15">
    <location>
        <begin position="69"/>
        <end position="79"/>
    </location>
</feature>
<keyword evidence="5 15" id="KW-0963">Cytoplasm</keyword>
<comment type="subcellular location">
    <subcellularLocation>
        <location evidence="2 15">Cytoplasm</location>
    </subcellularLocation>
</comment>
<comment type="caution">
    <text evidence="18">The sequence shown here is derived from an EMBL/GenBank/DDBJ whole genome shotgun (WGS) entry which is preliminary data.</text>
</comment>
<keyword evidence="9 15" id="KW-0862">Zinc</keyword>
<comment type="domain">
    <text evidence="15">IleRS has two distinct active sites: one for aminoacylation and one for editing. The misactivated valine is translocated from the active site to the editing site, which sterically excludes the correctly activated isoleucine. The single editing site contains two valyl binding pockets, one specific for each substrate (Val-AMP or Val-tRNA(Ile)).</text>
</comment>
<dbReference type="PANTHER" id="PTHR42780">
    <property type="entry name" value="SOLEUCYL-TRNA SYNTHETASE"/>
    <property type="match status" value="1"/>
</dbReference>
<dbReference type="CDD" id="cd07961">
    <property type="entry name" value="Anticodon_Ia_Ile_ABEc"/>
    <property type="match status" value="1"/>
</dbReference>
<reference evidence="19" key="1">
    <citation type="submission" date="2016-11" db="EMBL/GenBank/DDBJ databases">
        <title>Actinomyces gypaetusis sp. nov. isolated from Gypaetus barbatus in Qinghai Tibet Plateau China.</title>
        <authorList>
            <person name="Meng X."/>
        </authorList>
    </citation>
    <scope>NUCLEOTIDE SEQUENCE [LARGE SCALE GENOMIC DNA]</scope>
    <source>
        <strain evidence="19">DSM 15383</strain>
    </source>
</reference>
<dbReference type="Pfam" id="PF00133">
    <property type="entry name" value="tRNA-synt_1"/>
    <property type="match status" value="1"/>
</dbReference>
<dbReference type="Proteomes" id="UP000186465">
    <property type="component" value="Unassembled WGS sequence"/>
</dbReference>
<dbReference type="Gene3D" id="3.90.740.10">
    <property type="entry name" value="Valyl/Leucyl/Isoleucyl-tRNA synthetase, editing domain"/>
    <property type="match status" value="1"/>
</dbReference>
<dbReference type="PANTHER" id="PTHR42780:SF1">
    <property type="entry name" value="ISOLEUCINE--TRNA LIGASE, CYTOPLASMIC"/>
    <property type="match status" value="1"/>
</dbReference>
<dbReference type="Gene3D" id="3.40.50.620">
    <property type="entry name" value="HUPs"/>
    <property type="match status" value="2"/>
</dbReference>
<evidence type="ECO:0000313" key="19">
    <source>
        <dbReference type="Proteomes" id="UP000186465"/>
    </source>
</evidence>
<dbReference type="EMBL" id="MPDM01000002">
    <property type="protein sequence ID" value="OKL50138.1"/>
    <property type="molecule type" value="Genomic_DNA"/>
</dbReference>
<sequence length="1109" mass="125689">MTPQNSANVNAFGYPLHRDGGIEISPSFPQMEEATLAYWEADKTFQASIDQRPAGENGDNEFIFYDGPPFANGLPHYGHLLTGYVKDLVGRYQTMRGHRVERRFGWDTHGLPAELEAERILGISGKDAIDGEGGIGIEKFNEVCRSSVLQFTDEWQDYINRQARWVDFDNDYKTLDPTFMESVIWAFKQLYDKGLAYQGYRVLPYCWNDQTPLSNHELKMDDEVYQDRQDNTVTVAVRMLSEDGLPSEWALIWTTTPWTLPSNMAIAVNPSFTYVTVRPSEGVLAGESVIVAKELLGAYTKELGEAPEVLREYAGSELVGRTYYPMFDFFVERLLNNLGYASLDERGARVDANKHEDEAVWSVLAADFVTSDSGTGLVHMAPAFGEDDMNVCAAAGIRDVFMPVDDGGILTAEVPEYEGQHIFDANKPITHDLRDSTGPLARIPESQRPVLVQQKSYVHSYPHCWRCRKPLIYRAVSSWFVAVTKIRDRMVELNQKITWTPEHLRDGQFGKWLEGARDWSISRNRFWGAPIPVWVSDNPEYPRTDVYGSFAELERDFGVEVKDLHRPFIDTLVRPNPDDPTGQSMMRRIPDVLDCWFESGSMPFAQVHYPFENVEWFESHYPGDFIVEYIGQTRGWFYTLHVLATALFDCQAFSSCVSHGIVLGDDGRKMSKSLRNYPDVQEVFNKYGSDAMRWFLMSSPVVRGGNLVVHEDGIRDTVRHVLLPLWNTYYFFSLYAQTCSQGAGYQARLLDLDDPHVLDGLTVMDRYVISRTKELADTVREQLDLYAITDATDAIRDYVDLLTNWYVRTSRERFWNEDHDAFNTLYTALEVFTRVAAPLLPLLSEEIWRGLTGGRSVHLTDWPMLPETAFDAELVASMDEVRNVVSAAHGLRKANQLRVRQPLRKLTLVTTQGGVERFADLIAGEVNVKEVEFKEPQASGYRVEQQLTLNPREFDPSFRRFTSQLFGAQKSGQWEVNGDEVVFGGVLVGGEPVRLHEGQFELSIKVSANEGEVATVLDSGAFVVLDTELDDALEAEGYARDIVRAIQDERKARDLYVSDRVKVKLTVPAERVSAVETYADMIKHDTLTVELEVQAAEGPVTVEVEKVSD</sequence>
<evidence type="ECO:0000256" key="9">
    <source>
        <dbReference type="ARBA" id="ARBA00022833"/>
    </source>
</evidence>
<evidence type="ECO:0000256" key="14">
    <source>
        <dbReference type="ARBA" id="ARBA00048359"/>
    </source>
</evidence>
<dbReference type="SUPFAM" id="SSF52374">
    <property type="entry name" value="Nucleotidylyl transferase"/>
    <property type="match status" value="1"/>
</dbReference>
<proteinExistence type="inferred from homology"/>
<keyword evidence="6 15" id="KW-0436">Ligase</keyword>
<dbReference type="InterPro" id="IPR009008">
    <property type="entry name" value="Val/Leu/Ile-tRNA-synth_edit"/>
</dbReference>
<keyword evidence="7 15" id="KW-0479">Metal-binding</keyword>
<dbReference type="CDD" id="cd00818">
    <property type="entry name" value="IleRS_core"/>
    <property type="match status" value="1"/>
</dbReference>
<evidence type="ECO:0000256" key="13">
    <source>
        <dbReference type="ARBA" id="ARBA00025217"/>
    </source>
</evidence>
<comment type="function">
    <text evidence="13 15">Catalyzes the attachment of isoleucine to tRNA(Ile). As IleRS can inadvertently accommodate and process structurally similar amino acids such as valine, to avoid such errors it has two additional distinct tRNA(Ile)-dependent editing activities. One activity is designated as 'pretransfer' editing and involves the hydrolysis of activated Val-AMP. The other activity is designated 'posttransfer' editing and involves deacylation of mischarged Val-tRNA(Ile).</text>
</comment>
<evidence type="ECO:0000259" key="16">
    <source>
        <dbReference type="Pfam" id="PF00133"/>
    </source>
</evidence>
<keyword evidence="10 15" id="KW-0067">ATP-binding</keyword>
<dbReference type="Pfam" id="PF08264">
    <property type="entry name" value="Anticodon_1"/>
    <property type="match status" value="1"/>
</dbReference>
<dbReference type="Gene3D" id="1.10.730.10">
    <property type="entry name" value="Isoleucyl-tRNA Synthetase, Domain 1"/>
    <property type="match status" value="1"/>
</dbReference>
<dbReference type="InterPro" id="IPR009080">
    <property type="entry name" value="tRNAsynth_Ia_anticodon-bd"/>
</dbReference>
<dbReference type="SUPFAM" id="SSF50677">
    <property type="entry name" value="ValRS/IleRS/LeuRS editing domain"/>
    <property type="match status" value="1"/>
</dbReference>
<evidence type="ECO:0000256" key="7">
    <source>
        <dbReference type="ARBA" id="ARBA00022723"/>
    </source>
</evidence>
<feature type="short sequence motif" description="'KMSKS' region" evidence="15">
    <location>
        <begin position="669"/>
        <end position="673"/>
    </location>
</feature>
<comment type="subunit">
    <text evidence="4 15">Monomer.</text>
</comment>
<comment type="similarity">
    <text evidence="3 15">Belongs to the class-I aminoacyl-tRNA synthetase family. IleS type 2 subfamily.</text>
</comment>
<evidence type="ECO:0000256" key="12">
    <source>
        <dbReference type="ARBA" id="ARBA00023146"/>
    </source>
</evidence>
<dbReference type="Pfam" id="PF19302">
    <property type="entry name" value="DUF5915"/>
    <property type="match status" value="1"/>
</dbReference>
<dbReference type="GO" id="GO:0005737">
    <property type="term" value="C:cytoplasm"/>
    <property type="evidence" value="ECO:0007669"/>
    <property type="project" value="UniProtKB-SubCell"/>
</dbReference>